<name>R3WH20_9ENTE</name>
<dbReference type="STRING" id="154621.RV11_GL001817"/>
<evidence type="ECO:0000259" key="1">
    <source>
        <dbReference type="Pfam" id="PF13529"/>
    </source>
</evidence>
<dbReference type="PANTHER" id="PTHR37806">
    <property type="entry name" value="LMO0724 PROTEIN"/>
    <property type="match status" value="1"/>
</dbReference>
<dbReference type="HOGENOM" id="CLU_067297_0_1_9"/>
<dbReference type="InterPro" id="IPR039564">
    <property type="entry name" value="Peptidase_C39-like"/>
</dbReference>
<comment type="caution">
    <text evidence="2">The sequence shown here is derived from an EMBL/GenBank/DDBJ whole genome shotgun (WGS) entry which is preliminary data.</text>
</comment>
<keyword evidence="3" id="KW-1185">Reference proteome</keyword>
<dbReference type="Pfam" id="PF13529">
    <property type="entry name" value="Peptidase_C39_2"/>
    <property type="match status" value="1"/>
</dbReference>
<dbReference type="PIRSF" id="PIRSF032442">
    <property type="entry name" value="UCP032442"/>
    <property type="match status" value="1"/>
</dbReference>
<dbReference type="RefSeq" id="WP_010770151.1">
    <property type="nucleotide sequence ID" value="NZ_ASWE01000001.1"/>
</dbReference>
<dbReference type="InterPro" id="IPR016997">
    <property type="entry name" value="UCP032442"/>
</dbReference>
<dbReference type="PANTHER" id="PTHR37806:SF1">
    <property type="entry name" value="PEPTIDASE C39-LIKE DOMAIN-CONTAINING PROTEIN"/>
    <property type="match status" value="1"/>
</dbReference>
<protein>
    <recommendedName>
        <fullName evidence="1">Peptidase C39-like domain-containing protein</fullName>
    </recommendedName>
</protein>
<dbReference type="AlphaFoldDB" id="R3WH20"/>
<accession>R3WH20</accession>
<gene>
    <name evidence="2" type="ORF">UC3_03521</name>
</gene>
<dbReference type="Proteomes" id="UP000013785">
    <property type="component" value="Unassembled WGS sequence"/>
</dbReference>
<sequence length="243" mass="27128">MANKKILSFFITLILCSILTLSLFNTLTFTTSTKKVAAPTKEVATAFIDVPLENQNEGQPLGNGCEITSLSMLLRYYGYATNKNQLAELLEYVPVKVTNELYGNPHDGFVGDISGGFDAMGVAVEPIAKVAQTIVQDEYTVMTEKHLSFKDLEKLIQKKIPVWVQTTVEFQIPQASDFRIWNTSSGEVQVTPLCHTVVITGVDSKFVYVNDPFGFKHRAVDKEQFKTIYQLVGEESLYLLPTK</sequence>
<proteinExistence type="predicted"/>
<dbReference type="eggNOG" id="COG4990">
    <property type="taxonomic scope" value="Bacteria"/>
</dbReference>
<organism evidence="2 3">
    <name type="scientific">Enterococcus phoeniculicola ATCC BAA-412</name>
    <dbReference type="NCBI Taxonomy" id="1158610"/>
    <lineage>
        <taxon>Bacteria</taxon>
        <taxon>Bacillati</taxon>
        <taxon>Bacillota</taxon>
        <taxon>Bacilli</taxon>
        <taxon>Lactobacillales</taxon>
        <taxon>Enterococcaceae</taxon>
        <taxon>Enterococcus</taxon>
    </lineage>
</organism>
<dbReference type="Gene3D" id="3.90.70.10">
    <property type="entry name" value="Cysteine proteinases"/>
    <property type="match status" value="1"/>
</dbReference>
<dbReference type="EMBL" id="AJAT01000022">
    <property type="protein sequence ID" value="EOL41190.1"/>
    <property type="molecule type" value="Genomic_DNA"/>
</dbReference>
<feature type="domain" description="Peptidase C39-like" evidence="1">
    <location>
        <begin position="48"/>
        <end position="212"/>
    </location>
</feature>
<reference evidence="2 3" key="1">
    <citation type="submission" date="2013-02" db="EMBL/GenBank/DDBJ databases">
        <title>The Genome Sequence of Enterococcus phoeniculicola BAA-412.</title>
        <authorList>
            <consortium name="The Broad Institute Genome Sequencing Platform"/>
            <consortium name="The Broad Institute Genome Sequencing Center for Infectious Disease"/>
            <person name="Earl A.M."/>
            <person name="Gilmore M.S."/>
            <person name="Lebreton F."/>
            <person name="Walker B."/>
            <person name="Young S.K."/>
            <person name="Zeng Q."/>
            <person name="Gargeya S."/>
            <person name="Fitzgerald M."/>
            <person name="Haas B."/>
            <person name="Abouelleil A."/>
            <person name="Alvarado L."/>
            <person name="Arachchi H.M."/>
            <person name="Berlin A.M."/>
            <person name="Chapman S.B."/>
            <person name="Dewar J."/>
            <person name="Goldberg J."/>
            <person name="Griggs A."/>
            <person name="Gujja S."/>
            <person name="Hansen M."/>
            <person name="Howarth C."/>
            <person name="Imamovic A."/>
            <person name="Larimer J."/>
            <person name="McCowan C."/>
            <person name="Murphy C."/>
            <person name="Neiman D."/>
            <person name="Pearson M."/>
            <person name="Priest M."/>
            <person name="Roberts A."/>
            <person name="Saif S."/>
            <person name="Shea T."/>
            <person name="Sisk P."/>
            <person name="Sykes S."/>
            <person name="Wortman J."/>
            <person name="Nusbaum C."/>
            <person name="Birren B."/>
        </authorList>
    </citation>
    <scope>NUCLEOTIDE SEQUENCE [LARGE SCALE GENOMIC DNA]</scope>
    <source>
        <strain evidence="2 3">ATCC BAA-412</strain>
    </source>
</reference>
<evidence type="ECO:0000313" key="3">
    <source>
        <dbReference type="Proteomes" id="UP000013785"/>
    </source>
</evidence>
<evidence type="ECO:0000313" key="2">
    <source>
        <dbReference type="EMBL" id="EOL41190.1"/>
    </source>
</evidence>
<dbReference type="PATRIC" id="fig|1158610.3.peg.3518"/>